<dbReference type="Proteomes" id="UP000758603">
    <property type="component" value="Unassembled WGS sequence"/>
</dbReference>
<dbReference type="EMBL" id="JAGPXC010000005">
    <property type="protein sequence ID" value="KAH6653167.1"/>
    <property type="molecule type" value="Genomic_DNA"/>
</dbReference>
<dbReference type="PANTHER" id="PTHR38791">
    <property type="entry name" value="ZN(II)2CYS6 TRANSCRIPTION FACTOR (EUROFUNG)-RELATED-RELATED"/>
    <property type="match status" value="1"/>
</dbReference>
<evidence type="ECO:0000313" key="3">
    <source>
        <dbReference type="EMBL" id="KAH6653167.1"/>
    </source>
</evidence>
<dbReference type="PROSITE" id="PS00463">
    <property type="entry name" value="ZN2_CY6_FUNGAL_1"/>
    <property type="match status" value="1"/>
</dbReference>
<dbReference type="RefSeq" id="XP_045957444.1">
    <property type="nucleotide sequence ID" value="XM_046100224.1"/>
</dbReference>
<dbReference type="AlphaFoldDB" id="A0A9P8UJ97"/>
<gene>
    <name evidence="3" type="ORF">BKA67DRAFT_536861</name>
</gene>
<evidence type="ECO:0000256" key="1">
    <source>
        <dbReference type="ARBA" id="ARBA00023242"/>
    </source>
</evidence>
<dbReference type="CDD" id="cd00067">
    <property type="entry name" value="GAL4"/>
    <property type="match status" value="1"/>
</dbReference>
<dbReference type="GeneID" id="70129116"/>
<reference evidence="3" key="1">
    <citation type="journal article" date="2021" name="Nat. Commun.">
        <title>Genetic determinants of endophytism in the Arabidopsis root mycobiome.</title>
        <authorList>
            <person name="Mesny F."/>
            <person name="Miyauchi S."/>
            <person name="Thiergart T."/>
            <person name="Pickel B."/>
            <person name="Atanasova L."/>
            <person name="Karlsson M."/>
            <person name="Huettel B."/>
            <person name="Barry K.W."/>
            <person name="Haridas S."/>
            <person name="Chen C."/>
            <person name="Bauer D."/>
            <person name="Andreopoulos W."/>
            <person name="Pangilinan J."/>
            <person name="LaButti K."/>
            <person name="Riley R."/>
            <person name="Lipzen A."/>
            <person name="Clum A."/>
            <person name="Drula E."/>
            <person name="Henrissat B."/>
            <person name="Kohler A."/>
            <person name="Grigoriev I.V."/>
            <person name="Martin F.M."/>
            <person name="Hacquard S."/>
        </authorList>
    </citation>
    <scope>NUCLEOTIDE SEQUENCE</scope>
    <source>
        <strain evidence="3">MPI-SDFR-AT-0073</strain>
    </source>
</reference>
<dbReference type="Pfam" id="PF00172">
    <property type="entry name" value="Zn_clus"/>
    <property type="match status" value="1"/>
</dbReference>
<sequence>MVFPSQACLTCKNRRIKCDAARPACSRCSKADRRCVWSNATRAGGLVFKCENAHAEGEARRPRKAPSVAPRGLPAVQIPGALRESIDTHALNFWVRNWTDRPSDIPDIGHEYLTYIPSHWETCHTGSSLRLAVSAQSLMVFGRLHNVRQAMAEAGKYYAQAIRKTQSDIQTLAHADIDELTTTYNHRIKSTNSHSDVADDGAGSRYWKHVCHYLGTAGILKTMKTAGGQYSLNLPLYRAVRRPIVRAAILRGMPVQHWLQDAAAFGEEGPALQLDSLMIRIAELRVTASSLLHSVPHSTPSVETLVALLARSLELDSDLSAWPHKIAKDFEYSVLPLPQKGKGMPPFCGNIAHNYRSYSHASVWNRYRAVRMISNSLVLQVIDAISSLMIVAPATIVQSRASLNTIRRLASDICQSLPYYFNFGYPTSDNMIPKVLTPLSWPLAVAISIKGVPDNEMYWFKYTLQAVAGALSDSVLENIAQGQVFKF</sequence>
<protein>
    <recommendedName>
        <fullName evidence="2">Zn(2)-C6 fungal-type domain-containing protein</fullName>
    </recommendedName>
</protein>
<dbReference type="PROSITE" id="PS50048">
    <property type="entry name" value="ZN2_CY6_FUNGAL_2"/>
    <property type="match status" value="1"/>
</dbReference>
<dbReference type="SUPFAM" id="SSF57701">
    <property type="entry name" value="Zn2/Cys6 DNA-binding domain"/>
    <property type="match status" value="1"/>
</dbReference>
<comment type="caution">
    <text evidence="3">The sequence shown here is derived from an EMBL/GenBank/DDBJ whole genome shotgun (WGS) entry which is preliminary data.</text>
</comment>
<evidence type="ECO:0000259" key="2">
    <source>
        <dbReference type="PROSITE" id="PS50048"/>
    </source>
</evidence>
<name>A0A9P8UJ97_9PEZI</name>
<dbReference type="InterPro" id="IPR036864">
    <property type="entry name" value="Zn2-C6_fun-type_DNA-bd_sf"/>
</dbReference>
<proteinExistence type="predicted"/>
<feature type="domain" description="Zn(2)-C6 fungal-type" evidence="2">
    <location>
        <begin position="7"/>
        <end position="37"/>
    </location>
</feature>
<dbReference type="SMART" id="SM00066">
    <property type="entry name" value="GAL4"/>
    <property type="match status" value="1"/>
</dbReference>
<dbReference type="GO" id="GO:0008270">
    <property type="term" value="F:zinc ion binding"/>
    <property type="evidence" value="ECO:0007669"/>
    <property type="project" value="InterPro"/>
</dbReference>
<keyword evidence="1" id="KW-0539">Nucleus</keyword>
<dbReference type="InterPro" id="IPR053175">
    <property type="entry name" value="DHMBA_Reg_Transcription_Factor"/>
</dbReference>
<accession>A0A9P8UJ97</accession>
<organism evidence="3 4">
    <name type="scientific">Truncatella angustata</name>
    <dbReference type="NCBI Taxonomy" id="152316"/>
    <lineage>
        <taxon>Eukaryota</taxon>
        <taxon>Fungi</taxon>
        <taxon>Dikarya</taxon>
        <taxon>Ascomycota</taxon>
        <taxon>Pezizomycotina</taxon>
        <taxon>Sordariomycetes</taxon>
        <taxon>Xylariomycetidae</taxon>
        <taxon>Amphisphaeriales</taxon>
        <taxon>Sporocadaceae</taxon>
        <taxon>Truncatella</taxon>
    </lineage>
</organism>
<dbReference type="GO" id="GO:0000981">
    <property type="term" value="F:DNA-binding transcription factor activity, RNA polymerase II-specific"/>
    <property type="evidence" value="ECO:0007669"/>
    <property type="project" value="InterPro"/>
</dbReference>
<keyword evidence="4" id="KW-1185">Reference proteome</keyword>
<dbReference type="OrthoDB" id="2991872at2759"/>
<dbReference type="InterPro" id="IPR001138">
    <property type="entry name" value="Zn2Cys6_DnaBD"/>
</dbReference>
<evidence type="ECO:0000313" key="4">
    <source>
        <dbReference type="Proteomes" id="UP000758603"/>
    </source>
</evidence>
<dbReference type="Gene3D" id="4.10.240.10">
    <property type="entry name" value="Zn(2)-C6 fungal-type DNA-binding domain"/>
    <property type="match status" value="1"/>
</dbReference>